<protein>
    <submittedName>
        <fullName evidence="2">Uncharacterized protein</fullName>
    </submittedName>
</protein>
<keyword evidence="3" id="KW-1185">Reference proteome</keyword>
<dbReference type="EMBL" id="CAJJDM010000034">
    <property type="protein sequence ID" value="CAD8063967.1"/>
    <property type="molecule type" value="Genomic_DNA"/>
</dbReference>
<dbReference type="Proteomes" id="UP000688137">
    <property type="component" value="Unassembled WGS sequence"/>
</dbReference>
<feature type="compositionally biased region" description="Basic and acidic residues" evidence="1">
    <location>
        <begin position="392"/>
        <end position="412"/>
    </location>
</feature>
<accession>A0A8S1L8V0</accession>
<gene>
    <name evidence="2" type="ORF">PPRIM_AZ9-3.1.T0350230</name>
</gene>
<comment type="caution">
    <text evidence="2">The sequence shown here is derived from an EMBL/GenBank/DDBJ whole genome shotgun (WGS) entry which is preliminary data.</text>
</comment>
<dbReference type="OMA" id="SSWIKYI"/>
<dbReference type="AlphaFoldDB" id="A0A8S1L8V0"/>
<evidence type="ECO:0000313" key="3">
    <source>
        <dbReference type="Proteomes" id="UP000688137"/>
    </source>
</evidence>
<evidence type="ECO:0000256" key="1">
    <source>
        <dbReference type="SAM" id="MobiDB-lite"/>
    </source>
</evidence>
<name>A0A8S1L8V0_PARPR</name>
<feature type="compositionally biased region" description="Acidic residues" evidence="1">
    <location>
        <begin position="413"/>
        <end position="422"/>
    </location>
</feature>
<feature type="region of interest" description="Disordered" evidence="1">
    <location>
        <begin position="392"/>
        <end position="434"/>
    </location>
</feature>
<organism evidence="2 3">
    <name type="scientific">Paramecium primaurelia</name>
    <dbReference type="NCBI Taxonomy" id="5886"/>
    <lineage>
        <taxon>Eukaryota</taxon>
        <taxon>Sar</taxon>
        <taxon>Alveolata</taxon>
        <taxon>Ciliophora</taxon>
        <taxon>Intramacronucleata</taxon>
        <taxon>Oligohymenophorea</taxon>
        <taxon>Peniculida</taxon>
        <taxon>Parameciidae</taxon>
        <taxon>Paramecium</taxon>
    </lineage>
</organism>
<evidence type="ECO:0000313" key="2">
    <source>
        <dbReference type="EMBL" id="CAD8063967.1"/>
    </source>
</evidence>
<sequence length="489" mass="58843">MNSLFELLDNYDEKEKEIFEFLNSNKNNMLDFLKLVIETPSDLHPKYPFIVSELMFGSYEQLLSMMFEWDREPIQYLLTFFNYPQNDTSCGYFEKMIRPLILLKSNEIKPFLEISSWIKYIDQESIQNIFSTILASNNLDENFKQNLLGMLLNQTNINENVFRIIINYSDLFQQYVNQHQEIFGVVCNQSPPTFHQLCTIELFIGWNMLNLEWLHNQIIYLESLLYRNFDFCKSTMNFLHKPQGLTEIDLKIIHILTKTINRPETIKFQNILLELLIKYEWNNNLQNIAIKMYEQMSQVETPHKQYFQSIISDFIKNNVNFEKFQFGLKTQLPRGYRWVFTRIVKYFSLNFDQAQDINILEAKYLLNEDPYNTRERQSINILEKVSERRTQRAKRIQEEEMQKQEEKEQIQKEEEEDNDETDQFFQPRNSFGIKPIINDEEVEDEIPVRENQHRNSFGIKPIIYEEEEVEDEIPIRGRSSCQFKQDDKD</sequence>
<proteinExistence type="predicted"/>
<reference evidence="2" key="1">
    <citation type="submission" date="2021-01" db="EMBL/GenBank/DDBJ databases">
        <authorList>
            <consortium name="Genoscope - CEA"/>
            <person name="William W."/>
        </authorList>
    </citation>
    <scope>NUCLEOTIDE SEQUENCE</scope>
</reference>